<sequence>MLTRLKGLTTSLGLALLLGIALPSHAQEESESSSTDATQASSDSAEVAPIDVNTADAALLTELPGIGEVKAASIVDNREANGPFDNASDLTRVSGIGDATVEGLADQVTF</sequence>
<evidence type="ECO:0000256" key="2">
    <source>
        <dbReference type="SAM" id="SignalP"/>
    </source>
</evidence>
<feature type="signal peptide" evidence="2">
    <location>
        <begin position="1"/>
        <end position="26"/>
    </location>
</feature>
<proteinExistence type="predicted"/>
<evidence type="ECO:0000259" key="3">
    <source>
        <dbReference type="SMART" id="SM00278"/>
    </source>
</evidence>
<dbReference type="RefSeq" id="WP_141318368.1">
    <property type="nucleotide sequence ID" value="NZ_BJOC01000014.1"/>
</dbReference>
<gene>
    <name evidence="4" type="ORF">HHA01_09900</name>
</gene>
<comment type="caution">
    <text evidence="4">The sequence shown here is derived from an EMBL/GenBank/DDBJ whole genome shotgun (WGS) entry which is preliminary data.</text>
</comment>
<dbReference type="GO" id="GO:0015628">
    <property type="term" value="P:protein secretion by the type II secretion system"/>
    <property type="evidence" value="ECO:0007669"/>
    <property type="project" value="TreeGrafter"/>
</dbReference>
<dbReference type="Gene3D" id="1.10.150.280">
    <property type="entry name" value="AF1531-like domain"/>
    <property type="match status" value="1"/>
</dbReference>
<dbReference type="SUPFAM" id="SSF47781">
    <property type="entry name" value="RuvA domain 2-like"/>
    <property type="match status" value="1"/>
</dbReference>
<dbReference type="GO" id="GO:0015627">
    <property type="term" value="C:type II protein secretion system complex"/>
    <property type="evidence" value="ECO:0007669"/>
    <property type="project" value="TreeGrafter"/>
</dbReference>
<dbReference type="Proteomes" id="UP000319812">
    <property type="component" value="Unassembled WGS sequence"/>
</dbReference>
<dbReference type="InterPro" id="IPR051675">
    <property type="entry name" value="Endo/Exo/Phosphatase_dom_1"/>
</dbReference>
<dbReference type="GO" id="GO:0003677">
    <property type="term" value="F:DNA binding"/>
    <property type="evidence" value="ECO:0007669"/>
    <property type="project" value="InterPro"/>
</dbReference>
<feature type="compositionally biased region" description="Low complexity" evidence="1">
    <location>
        <begin position="32"/>
        <end position="46"/>
    </location>
</feature>
<feature type="domain" description="Helix-hairpin-helix DNA-binding motif class 1" evidence="3">
    <location>
        <begin position="88"/>
        <end position="107"/>
    </location>
</feature>
<dbReference type="Pfam" id="PF12836">
    <property type="entry name" value="HHH_3"/>
    <property type="match status" value="1"/>
</dbReference>
<dbReference type="SMART" id="SM00278">
    <property type="entry name" value="HhH1"/>
    <property type="match status" value="2"/>
</dbReference>
<evidence type="ECO:0000256" key="1">
    <source>
        <dbReference type="SAM" id="MobiDB-lite"/>
    </source>
</evidence>
<accession>A0A4Y4EY45</accession>
<feature type="region of interest" description="Disordered" evidence="1">
    <location>
        <begin position="25"/>
        <end position="48"/>
    </location>
</feature>
<organism evidence="4 5">
    <name type="scientific">Halomonas halmophila</name>
    <dbReference type="NCBI Taxonomy" id="252"/>
    <lineage>
        <taxon>Bacteria</taxon>
        <taxon>Pseudomonadati</taxon>
        <taxon>Pseudomonadota</taxon>
        <taxon>Gammaproteobacteria</taxon>
        <taxon>Oceanospirillales</taxon>
        <taxon>Halomonadaceae</taxon>
        <taxon>Halomonas</taxon>
    </lineage>
</organism>
<reference evidence="4 5" key="1">
    <citation type="submission" date="2019-06" db="EMBL/GenBank/DDBJ databases">
        <title>Whole genome shotgun sequence of Halomonas halmophila NBRC 15537.</title>
        <authorList>
            <person name="Hosoyama A."/>
            <person name="Uohara A."/>
            <person name="Ohji S."/>
            <person name="Ichikawa N."/>
        </authorList>
    </citation>
    <scope>NUCLEOTIDE SEQUENCE [LARGE SCALE GENOMIC DNA]</scope>
    <source>
        <strain evidence="4 5">NBRC 15537</strain>
    </source>
</reference>
<evidence type="ECO:0000313" key="4">
    <source>
        <dbReference type="EMBL" id="GED22013.1"/>
    </source>
</evidence>
<dbReference type="GO" id="GO:0006281">
    <property type="term" value="P:DNA repair"/>
    <property type="evidence" value="ECO:0007669"/>
    <property type="project" value="InterPro"/>
</dbReference>
<dbReference type="PANTHER" id="PTHR21180:SF32">
    <property type="entry name" value="ENDONUCLEASE_EXONUCLEASE_PHOSPHATASE FAMILY DOMAIN-CONTAINING PROTEIN 1"/>
    <property type="match status" value="1"/>
</dbReference>
<dbReference type="EMBL" id="BJOC01000014">
    <property type="protein sequence ID" value="GED22013.1"/>
    <property type="molecule type" value="Genomic_DNA"/>
</dbReference>
<keyword evidence="2" id="KW-0732">Signal</keyword>
<dbReference type="PANTHER" id="PTHR21180">
    <property type="entry name" value="ENDONUCLEASE/EXONUCLEASE/PHOSPHATASE FAMILY DOMAIN-CONTAINING PROTEIN 1"/>
    <property type="match status" value="1"/>
</dbReference>
<dbReference type="OrthoDB" id="7510573at2"/>
<name>A0A4Y4EY45_9GAMM</name>
<dbReference type="InterPro" id="IPR003583">
    <property type="entry name" value="Hlx-hairpin-Hlx_DNA-bd_motif"/>
</dbReference>
<keyword evidence="5" id="KW-1185">Reference proteome</keyword>
<dbReference type="InterPro" id="IPR004509">
    <property type="entry name" value="Competence_ComEA_HhH"/>
</dbReference>
<feature type="chain" id="PRO_5021452995" evidence="2">
    <location>
        <begin position="27"/>
        <end position="110"/>
    </location>
</feature>
<protein>
    <submittedName>
        <fullName evidence="4">Competence protein ComEA</fullName>
    </submittedName>
</protein>
<dbReference type="AlphaFoldDB" id="A0A4Y4EY45"/>
<dbReference type="InterPro" id="IPR010994">
    <property type="entry name" value="RuvA_2-like"/>
</dbReference>
<feature type="domain" description="Helix-hairpin-helix DNA-binding motif class 1" evidence="3">
    <location>
        <begin position="58"/>
        <end position="77"/>
    </location>
</feature>
<evidence type="ECO:0000313" key="5">
    <source>
        <dbReference type="Proteomes" id="UP000319812"/>
    </source>
</evidence>
<dbReference type="NCBIfam" id="TIGR00426">
    <property type="entry name" value="competence protein ComEA helix-hairpin-helix repeat region"/>
    <property type="match status" value="1"/>
</dbReference>